<dbReference type="InterPro" id="IPR051393">
    <property type="entry name" value="ABC_transporter_permease"/>
</dbReference>
<evidence type="ECO:0000256" key="4">
    <source>
        <dbReference type="ARBA" id="ARBA00022692"/>
    </source>
</evidence>
<keyword evidence="10" id="KW-1185">Reference proteome</keyword>
<protein>
    <submittedName>
        <fullName evidence="9">Multiple sugar transport system permease protein</fullName>
    </submittedName>
</protein>
<evidence type="ECO:0000256" key="6">
    <source>
        <dbReference type="ARBA" id="ARBA00023136"/>
    </source>
</evidence>
<dbReference type="GO" id="GO:0055085">
    <property type="term" value="P:transmembrane transport"/>
    <property type="evidence" value="ECO:0007669"/>
    <property type="project" value="InterPro"/>
</dbReference>
<dbReference type="SUPFAM" id="SSF161098">
    <property type="entry name" value="MetI-like"/>
    <property type="match status" value="1"/>
</dbReference>
<dbReference type="RefSeq" id="WP_184238791.1">
    <property type="nucleotide sequence ID" value="NZ_JACHMJ010000001.1"/>
</dbReference>
<comment type="subcellular location">
    <subcellularLocation>
        <location evidence="1 7">Cell membrane</location>
        <topology evidence="1 7">Multi-pass membrane protein</topology>
    </subcellularLocation>
</comment>
<dbReference type="GO" id="GO:0005886">
    <property type="term" value="C:plasma membrane"/>
    <property type="evidence" value="ECO:0007669"/>
    <property type="project" value="UniProtKB-SubCell"/>
</dbReference>
<dbReference type="Pfam" id="PF00528">
    <property type="entry name" value="BPD_transp_1"/>
    <property type="match status" value="1"/>
</dbReference>
<reference evidence="9 10" key="1">
    <citation type="submission" date="2020-08" db="EMBL/GenBank/DDBJ databases">
        <title>Sequencing the genomes of 1000 actinobacteria strains.</title>
        <authorList>
            <person name="Klenk H.-P."/>
        </authorList>
    </citation>
    <scope>NUCLEOTIDE SEQUENCE [LARGE SCALE GENOMIC DNA]</scope>
    <source>
        <strain evidence="9 10">DSM 105784</strain>
    </source>
</reference>
<dbReference type="InterPro" id="IPR000515">
    <property type="entry name" value="MetI-like"/>
</dbReference>
<proteinExistence type="inferred from homology"/>
<name>A0A841AS89_9MICO</name>
<evidence type="ECO:0000313" key="9">
    <source>
        <dbReference type="EMBL" id="MBB5844546.1"/>
    </source>
</evidence>
<feature type="transmembrane region" description="Helical" evidence="7">
    <location>
        <begin position="28"/>
        <end position="55"/>
    </location>
</feature>
<feature type="domain" description="ABC transmembrane type-1" evidence="8">
    <location>
        <begin position="85"/>
        <end position="297"/>
    </location>
</feature>
<evidence type="ECO:0000256" key="7">
    <source>
        <dbReference type="RuleBase" id="RU363032"/>
    </source>
</evidence>
<dbReference type="Gene3D" id="1.10.3720.10">
    <property type="entry name" value="MetI-like"/>
    <property type="match status" value="1"/>
</dbReference>
<organism evidence="9 10">
    <name type="scientific">Conyzicola lurida</name>
    <dbReference type="NCBI Taxonomy" id="1172621"/>
    <lineage>
        <taxon>Bacteria</taxon>
        <taxon>Bacillati</taxon>
        <taxon>Actinomycetota</taxon>
        <taxon>Actinomycetes</taxon>
        <taxon>Micrococcales</taxon>
        <taxon>Microbacteriaceae</taxon>
        <taxon>Conyzicola</taxon>
    </lineage>
</organism>
<keyword evidence="2 7" id="KW-0813">Transport</keyword>
<dbReference type="EMBL" id="JACHMJ010000001">
    <property type="protein sequence ID" value="MBB5844546.1"/>
    <property type="molecule type" value="Genomic_DNA"/>
</dbReference>
<dbReference type="CDD" id="cd06261">
    <property type="entry name" value="TM_PBP2"/>
    <property type="match status" value="1"/>
</dbReference>
<dbReference type="InterPro" id="IPR035906">
    <property type="entry name" value="MetI-like_sf"/>
</dbReference>
<evidence type="ECO:0000256" key="3">
    <source>
        <dbReference type="ARBA" id="ARBA00022475"/>
    </source>
</evidence>
<dbReference type="PANTHER" id="PTHR30193">
    <property type="entry name" value="ABC TRANSPORTER PERMEASE PROTEIN"/>
    <property type="match status" value="1"/>
</dbReference>
<accession>A0A841AS89</accession>
<dbReference type="AlphaFoldDB" id="A0A841AS89"/>
<feature type="transmembrane region" description="Helical" evidence="7">
    <location>
        <begin position="186"/>
        <end position="206"/>
    </location>
</feature>
<keyword evidence="3" id="KW-1003">Cell membrane</keyword>
<evidence type="ECO:0000256" key="5">
    <source>
        <dbReference type="ARBA" id="ARBA00022989"/>
    </source>
</evidence>
<evidence type="ECO:0000313" key="10">
    <source>
        <dbReference type="Proteomes" id="UP000536685"/>
    </source>
</evidence>
<comment type="caution">
    <text evidence="9">The sequence shown here is derived from an EMBL/GenBank/DDBJ whole genome shotgun (WGS) entry which is preliminary data.</text>
</comment>
<evidence type="ECO:0000256" key="2">
    <source>
        <dbReference type="ARBA" id="ARBA00022448"/>
    </source>
</evidence>
<dbReference type="PANTHER" id="PTHR30193:SF37">
    <property type="entry name" value="INNER MEMBRANE ABC TRANSPORTER PERMEASE PROTEIN YCJO"/>
    <property type="match status" value="1"/>
</dbReference>
<feature type="transmembrane region" description="Helical" evidence="7">
    <location>
        <begin position="271"/>
        <end position="296"/>
    </location>
</feature>
<comment type="similarity">
    <text evidence="7">Belongs to the binding-protein-dependent transport system permease family.</text>
</comment>
<gene>
    <name evidence="9" type="ORF">HD599_002869</name>
</gene>
<feature type="transmembrane region" description="Helical" evidence="7">
    <location>
        <begin position="89"/>
        <end position="110"/>
    </location>
</feature>
<keyword evidence="4 7" id="KW-0812">Transmembrane</keyword>
<keyword evidence="5 7" id="KW-1133">Transmembrane helix</keyword>
<dbReference type="PROSITE" id="PS50928">
    <property type="entry name" value="ABC_TM1"/>
    <property type="match status" value="1"/>
</dbReference>
<dbReference type="Proteomes" id="UP000536685">
    <property type="component" value="Unassembled WGS sequence"/>
</dbReference>
<keyword evidence="9" id="KW-0762">Sugar transport</keyword>
<evidence type="ECO:0000259" key="8">
    <source>
        <dbReference type="PROSITE" id="PS50928"/>
    </source>
</evidence>
<sequence>MTATLERPVTAPDAVAVRRRDRSNLVPILFLAPAGVAIVLFVILPAVLSLVASFFSVPLAGGAWQWVGIANFQRVLTDPAVLQAIGNTAVYSVITIVPSLVIGLTLALLANSVSRGKPFVRTALFLPMTANLVAMAVVFRWLFAFQGGFVNQLLGFVGFGAVNWLGDTDTSLITVALVGVWRSASFSMMIFFAGLATIPGTLNEAAKAEGIRGFTKLRKITLPTMKPTVVFAVVLAVLASVQAFDTINVMTQGGPQGSSETILTMSWKLGFGYFDLGAASALSFLLLVVLIGVGILQRRVLSGGSK</sequence>
<feature type="transmembrane region" description="Helical" evidence="7">
    <location>
        <begin position="122"/>
        <end position="143"/>
    </location>
</feature>
<evidence type="ECO:0000256" key="1">
    <source>
        <dbReference type="ARBA" id="ARBA00004651"/>
    </source>
</evidence>
<keyword evidence="6 7" id="KW-0472">Membrane</keyword>
<feature type="transmembrane region" description="Helical" evidence="7">
    <location>
        <begin position="227"/>
        <end position="251"/>
    </location>
</feature>